<dbReference type="PANTHER" id="PTHR43228">
    <property type="entry name" value="TWO-COMPONENT RESPONSE REGULATOR"/>
    <property type="match status" value="1"/>
</dbReference>
<protein>
    <submittedName>
        <fullName evidence="3">Two-component system response regulator</fullName>
    </submittedName>
</protein>
<dbReference type="Gene3D" id="3.40.50.2300">
    <property type="match status" value="1"/>
</dbReference>
<feature type="domain" description="Response regulatory" evidence="2">
    <location>
        <begin position="3"/>
        <end position="118"/>
    </location>
</feature>
<keyword evidence="1" id="KW-0597">Phosphoprotein</keyword>
<dbReference type="InterPro" id="IPR001789">
    <property type="entry name" value="Sig_transdc_resp-reg_receiver"/>
</dbReference>
<feature type="modified residue" description="4-aspartylphosphate" evidence="1">
    <location>
        <position position="53"/>
    </location>
</feature>
<proteinExistence type="predicted"/>
<dbReference type="SMART" id="SM00448">
    <property type="entry name" value="REC"/>
    <property type="match status" value="1"/>
</dbReference>
<dbReference type="InterPro" id="IPR011006">
    <property type="entry name" value="CheY-like_superfamily"/>
</dbReference>
<dbReference type="PROSITE" id="PS50110">
    <property type="entry name" value="RESPONSE_REGULATORY"/>
    <property type="match status" value="1"/>
</dbReference>
<evidence type="ECO:0000256" key="1">
    <source>
        <dbReference type="PROSITE-ProRule" id="PRU00169"/>
    </source>
</evidence>
<dbReference type="RefSeq" id="WP_135389106.1">
    <property type="nucleotide sequence ID" value="NZ_PGGK01000003.1"/>
</dbReference>
<dbReference type="Pfam" id="PF00072">
    <property type="entry name" value="Response_reg"/>
    <property type="match status" value="1"/>
</dbReference>
<evidence type="ECO:0000259" key="2">
    <source>
        <dbReference type="PROSITE" id="PS50110"/>
    </source>
</evidence>
<keyword evidence="4" id="KW-1185">Reference proteome</keyword>
<dbReference type="Proteomes" id="UP000297295">
    <property type="component" value="Unassembled WGS sequence"/>
</dbReference>
<reference evidence="3 4" key="1">
    <citation type="submission" date="2017-11" db="EMBL/GenBank/DDBJ databases">
        <title>Isolation and Characterization of Methanogenic Archaea from Saline Meromictic Lake at Siberia.</title>
        <authorList>
            <person name="Shen Y."/>
            <person name="Huang H.-H."/>
            <person name="Lai M.-C."/>
            <person name="Chen S.-C."/>
        </authorList>
    </citation>
    <scope>NUCLEOTIDE SEQUENCE [LARGE SCALE GENOMIC DNA]</scope>
    <source>
        <strain evidence="3 4">SY-01</strain>
    </source>
</reference>
<dbReference type="InterPro" id="IPR052048">
    <property type="entry name" value="ST_Response_Regulator"/>
</dbReference>
<evidence type="ECO:0000313" key="4">
    <source>
        <dbReference type="Proteomes" id="UP000297295"/>
    </source>
</evidence>
<dbReference type="PANTHER" id="PTHR43228:SF1">
    <property type="entry name" value="TWO-COMPONENT RESPONSE REGULATOR ARR22"/>
    <property type="match status" value="1"/>
</dbReference>
<dbReference type="AlphaFoldDB" id="A0A4E0PX85"/>
<evidence type="ECO:0000313" key="3">
    <source>
        <dbReference type="EMBL" id="TGC10725.1"/>
    </source>
</evidence>
<name>A0A4E0PX85_9EURY</name>
<dbReference type="SUPFAM" id="SSF52172">
    <property type="entry name" value="CheY-like"/>
    <property type="match status" value="1"/>
</dbReference>
<sequence length="118" mass="12903">MAKVMIVDDAAFMRMVIKDILKKNGHEVVAECVDGLDAVQKYPDVKPELVFMDIVMPNMEGIDALQKIMEMDPAAKVVMCSSIGQQSVVTDALKCGAQDFIVKPFDAAKVLEVLGKVM</sequence>
<dbReference type="OrthoDB" id="2830at2157"/>
<dbReference type="EMBL" id="PGGK01000003">
    <property type="protein sequence ID" value="TGC10725.1"/>
    <property type="molecule type" value="Genomic_DNA"/>
</dbReference>
<organism evidence="3 4">
    <name type="scientific">Methanolobus halotolerans</name>
    <dbReference type="NCBI Taxonomy" id="2052935"/>
    <lineage>
        <taxon>Archaea</taxon>
        <taxon>Methanobacteriati</taxon>
        <taxon>Methanobacteriota</taxon>
        <taxon>Stenosarchaea group</taxon>
        <taxon>Methanomicrobia</taxon>
        <taxon>Methanosarcinales</taxon>
        <taxon>Methanosarcinaceae</taxon>
        <taxon>Methanolobus</taxon>
    </lineage>
</organism>
<gene>
    <name evidence="3" type="ORF">CUN85_04460</name>
</gene>
<accession>A0A4E0PX85</accession>
<dbReference type="GO" id="GO:0000160">
    <property type="term" value="P:phosphorelay signal transduction system"/>
    <property type="evidence" value="ECO:0007669"/>
    <property type="project" value="InterPro"/>
</dbReference>
<comment type="caution">
    <text evidence="3">The sequence shown here is derived from an EMBL/GenBank/DDBJ whole genome shotgun (WGS) entry which is preliminary data.</text>
</comment>